<dbReference type="InterPro" id="IPR022486">
    <property type="entry name" value="PPK2_PA0141"/>
</dbReference>
<dbReference type="EMBL" id="CAADFR010000026">
    <property type="protein sequence ID" value="VFK38577.1"/>
    <property type="molecule type" value="Genomic_DNA"/>
</dbReference>
<feature type="compositionally biased region" description="Basic and acidic residues" evidence="5">
    <location>
        <begin position="1"/>
        <end position="12"/>
    </location>
</feature>
<dbReference type="AlphaFoldDB" id="A0A450YAL9"/>
<evidence type="ECO:0000256" key="2">
    <source>
        <dbReference type="ARBA" id="ARBA00022679"/>
    </source>
</evidence>
<evidence type="ECO:0000256" key="4">
    <source>
        <dbReference type="RuleBase" id="RU369062"/>
    </source>
</evidence>
<evidence type="ECO:0000256" key="5">
    <source>
        <dbReference type="SAM" id="MobiDB-lite"/>
    </source>
</evidence>
<dbReference type="InterPro" id="IPR016898">
    <property type="entry name" value="Polyphosphate_phosphotransfera"/>
</dbReference>
<dbReference type="Pfam" id="PF03976">
    <property type="entry name" value="PPK2"/>
    <property type="match status" value="1"/>
</dbReference>
<accession>A0A450YAL9</accession>
<dbReference type="EC" id="2.7.4.-" evidence="4"/>
<evidence type="ECO:0000313" key="7">
    <source>
        <dbReference type="EMBL" id="VFK38577.1"/>
    </source>
</evidence>
<dbReference type="PANTHER" id="PTHR34383">
    <property type="entry name" value="POLYPHOSPHATE:AMP PHOSPHOTRANSFERASE-RELATED"/>
    <property type="match status" value="1"/>
</dbReference>
<dbReference type="GO" id="GO:0006793">
    <property type="term" value="P:phosphorus metabolic process"/>
    <property type="evidence" value="ECO:0007669"/>
    <property type="project" value="InterPro"/>
</dbReference>
<dbReference type="InterPro" id="IPR022488">
    <property type="entry name" value="PPK2-related"/>
</dbReference>
<comment type="similarity">
    <text evidence="1 4">Belongs to the polyphosphate kinase 2 (PPK2) family. Class I subfamily.</text>
</comment>
<dbReference type="SUPFAM" id="SSF52540">
    <property type="entry name" value="P-loop containing nucleoside triphosphate hydrolases"/>
    <property type="match status" value="1"/>
</dbReference>
<reference evidence="7" key="1">
    <citation type="submission" date="2019-02" db="EMBL/GenBank/DDBJ databases">
        <authorList>
            <person name="Gruber-Vodicka R. H."/>
            <person name="Seah K. B. B."/>
        </authorList>
    </citation>
    <scope>NUCLEOTIDE SEQUENCE</scope>
    <source>
        <strain evidence="7">BECK_S1321</strain>
    </source>
</reference>
<feature type="region of interest" description="Disordered" evidence="5">
    <location>
        <begin position="1"/>
        <end position="56"/>
    </location>
</feature>
<sequence>MASKKKTENKPEQRKKKELGGIDAKRQGETGFPEATINSDHGVAEIPSDPECAGPKKIRKSHYEKELFRLQVELVKLQEWIKHKGLKVVVVFEGRDAAGKGGVIKRITQHLNARICPVVALPAPTERENTQWYFQRFVPYLPAAGEMVLFDRSWYNRAGVERVMGFCTEEEYREFLRSCPEFERMLVRSGIILIKYWFSVSDEEQERRFQSRLVEPHKRWKLSPMDLESRSRWVEYSRAKDEMFAYTDIKQAPWYVVKSDQKKEARLNCIAHLLGRIPYEDLTPEPIELPRRHGGEGYIRPPVTDQNFIPEIYP</sequence>
<feature type="compositionally biased region" description="Basic and acidic residues" evidence="5">
    <location>
        <begin position="18"/>
        <end position="28"/>
    </location>
</feature>
<proteinExistence type="inferred from homology"/>
<evidence type="ECO:0000259" key="6">
    <source>
        <dbReference type="Pfam" id="PF03976"/>
    </source>
</evidence>
<protein>
    <recommendedName>
        <fullName evidence="4">ADP/GDP-polyphosphate phosphotransferase</fullName>
        <ecNumber evidence="4">2.7.4.-</ecNumber>
    </recommendedName>
    <alternativeName>
        <fullName evidence="4">Polyphosphate kinase PPK2</fullName>
    </alternativeName>
</protein>
<dbReference type="GO" id="GO:0008976">
    <property type="term" value="F:polyphosphate kinase activity"/>
    <property type="evidence" value="ECO:0007669"/>
    <property type="project" value="UniProtKB-UniRule"/>
</dbReference>
<dbReference type="PANTHER" id="PTHR34383:SF1">
    <property type="entry name" value="ADP-POLYPHOSPHATE PHOSPHOTRANSFERASE"/>
    <property type="match status" value="1"/>
</dbReference>
<comment type="subunit">
    <text evidence="4">Homotetramer.</text>
</comment>
<evidence type="ECO:0000256" key="1">
    <source>
        <dbReference type="ARBA" id="ARBA00009924"/>
    </source>
</evidence>
<keyword evidence="2 4" id="KW-0808">Transferase</keyword>
<dbReference type="PIRSF" id="PIRSF028756">
    <property type="entry name" value="PPK2_prd"/>
    <property type="match status" value="1"/>
</dbReference>
<evidence type="ECO:0000256" key="3">
    <source>
        <dbReference type="ARBA" id="ARBA00022777"/>
    </source>
</evidence>
<organism evidence="7">
    <name type="scientific">Candidatus Kentrum sp. SD</name>
    <dbReference type="NCBI Taxonomy" id="2126332"/>
    <lineage>
        <taxon>Bacteria</taxon>
        <taxon>Pseudomonadati</taxon>
        <taxon>Pseudomonadota</taxon>
        <taxon>Gammaproteobacteria</taxon>
        <taxon>Candidatus Kentrum</taxon>
    </lineage>
</organism>
<feature type="domain" description="Polyphosphate kinase-2-related" evidence="6">
    <location>
        <begin position="58"/>
        <end position="281"/>
    </location>
</feature>
<dbReference type="Gene3D" id="3.40.50.300">
    <property type="entry name" value="P-loop containing nucleotide triphosphate hydrolases"/>
    <property type="match status" value="1"/>
</dbReference>
<comment type="function">
    <text evidence="4">Uses inorganic polyphosphate (polyP) as a donor to convert GDP to GTP or ADP to ATP.</text>
</comment>
<keyword evidence="3 4" id="KW-0418">Kinase</keyword>
<name>A0A450YAL9_9GAMM</name>
<gene>
    <name evidence="7" type="ORF">BECKSD772F_GA0070984_10266</name>
</gene>
<dbReference type="InterPro" id="IPR027417">
    <property type="entry name" value="P-loop_NTPase"/>
</dbReference>
<dbReference type="NCBIfam" id="TIGR03707">
    <property type="entry name" value="PPK2_P_aer"/>
    <property type="match status" value="1"/>
</dbReference>